<keyword evidence="2" id="KW-1185">Reference proteome</keyword>
<reference evidence="1" key="1">
    <citation type="submission" date="2021-06" db="EMBL/GenBank/DDBJ databases">
        <title>Comparative genomics, transcriptomics and evolutionary studies reveal genomic signatures of adaptation to plant cell wall in hemibiotrophic fungi.</title>
        <authorList>
            <consortium name="DOE Joint Genome Institute"/>
            <person name="Baroncelli R."/>
            <person name="Diaz J.F."/>
            <person name="Benocci T."/>
            <person name="Peng M."/>
            <person name="Battaglia E."/>
            <person name="Haridas S."/>
            <person name="Andreopoulos W."/>
            <person name="Labutti K."/>
            <person name="Pangilinan J."/>
            <person name="Floch G.L."/>
            <person name="Makela M.R."/>
            <person name="Henrissat B."/>
            <person name="Grigoriev I.V."/>
            <person name="Crouch J.A."/>
            <person name="De Vries R.P."/>
            <person name="Sukno S.A."/>
            <person name="Thon M.R."/>
        </authorList>
    </citation>
    <scope>NUCLEOTIDE SEQUENCE</scope>
    <source>
        <strain evidence="1">CBS 102054</strain>
    </source>
</reference>
<comment type="caution">
    <text evidence="1">The sequence shown here is derived from an EMBL/GenBank/DDBJ whole genome shotgun (WGS) entry which is preliminary data.</text>
</comment>
<evidence type="ECO:0000313" key="2">
    <source>
        <dbReference type="Proteomes" id="UP001243989"/>
    </source>
</evidence>
<accession>A0AAI9ZFQ6</accession>
<dbReference type="RefSeq" id="XP_060438549.1">
    <property type="nucleotide sequence ID" value="XM_060591592.1"/>
</dbReference>
<dbReference type="Proteomes" id="UP001243989">
    <property type="component" value="Unassembled WGS sequence"/>
</dbReference>
<evidence type="ECO:0000313" key="1">
    <source>
        <dbReference type="EMBL" id="KAK1622554.1"/>
    </source>
</evidence>
<proteinExistence type="predicted"/>
<name>A0AAI9ZFQ6_9PEZI</name>
<gene>
    <name evidence="1" type="ORF">BDP81DRAFT_441406</name>
</gene>
<dbReference type="EMBL" id="JAHMHQ010000035">
    <property type="protein sequence ID" value="KAK1622554.1"/>
    <property type="molecule type" value="Genomic_DNA"/>
</dbReference>
<sequence length="59" mass="6536">MAHSITLLTDRLRTLEDANVALGKRRRAKRTRVQLGGALSIEESQVLLEGKQKGKRPAP</sequence>
<feature type="non-terminal residue" evidence="1">
    <location>
        <position position="59"/>
    </location>
</feature>
<protein>
    <submittedName>
        <fullName evidence="1">Uncharacterized protein</fullName>
    </submittedName>
</protein>
<organism evidence="1 2">
    <name type="scientific">Colletotrichum phormii</name>
    <dbReference type="NCBI Taxonomy" id="359342"/>
    <lineage>
        <taxon>Eukaryota</taxon>
        <taxon>Fungi</taxon>
        <taxon>Dikarya</taxon>
        <taxon>Ascomycota</taxon>
        <taxon>Pezizomycotina</taxon>
        <taxon>Sordariomycetes</taxon>
        <taxon>Hypocreomycetidae</taxon>
        <taxon>Glomerellales</taxon>
        <taxon>Glomerellaceae</taxon>
        <taxon>Colletotrichum</taxon>
        <taxon>Colletotrichum acutatum species complex</taxon>
    </lineage>
</organism>
<dbReference type="GeneID" id="85476454"/>
<dbReference type="AlphaFoldDB" id="A0AAI9ZFQ6"/>